<name>O87241_9LACT</name>
<sequence>MGSTKFGETTINFGLVDLPKPKFDNKSKDNSNFVLVKINAISCNFRDKGILLDNYEKLIASDQLYLPFGSEFSGIVVDYGTNVNCFSINQRVIPDCSYPKENNNIRPGIPTNFASLGWLRIHKDKLLNAPRELTDSEAACFPLGVQTAHSMIRRSNILQSPDPKPLIFSAKSATSLFIIKELLAHGIKPTCLSTSKWNQKELKSILGSEVRNDYSCFEKDHTFFTHVFDPFFDVNIEKAVNLLSIYGTYITCGLNSQHPSLSNSKLDELECNLRSSILGAIVKDISIIGNCLGIKSDLEEPIAMLESKIDLKPILDSEYSLSDGLKFIEKSFFDSSKFGKCVLRYDTSYDT</sequence>
<dbReference type="PANTHER" id="PTHR45033">
    <property type="match status" value="1"/>
</dbReference>
<feature type="domain" description="Alcohol dehydrogenase-like N-terminal" evidence="1">
    <location>
        <begin position="33"/>
        <end position="103"/>
    </location>
</feature>
<evidence type="ECO:0000259" key="1">
    <source>
        <dbReference type="Pfam" id="PF08240"/>
    </source>
</evidence>
<dbReference type="EMBL" id="AE001272">
    <property type="protein sequence ID" value="AAC56039.1"/>
    <property type="molecule type" value="Genomic_DNA"/>
</dbReference>
<dbReference type="SUPFAM" id="SSF51735">
    <property type="entry name" value="NAD(P)-binding Rossmann-fold domains"/>
    <property type="match status" value="1"/>
</dbReference>
<dbReference type="SUPFAM" id="SSF50129">
    <property type="entry name" value="GroES-like"/>
    <property type="match status" value="1"/>
</dbReference>
<proteinExistence type="predicted"/>
<dbReference type="InterPro" id="IPR013154">
    <property type="entry name" value="ADH-like_N"/>
</dbReference>
<dbReference type="CDD" id="cd05188">
    <property type="entry name" value="MDR"/>
    <property type="match status" value="1"/>
</dbReference>
<dbReference type="Pfam" id="PF08240">
    <property type="entry name" value="ADH_N"/>
    <property type="match status" value="1"/>
</dbReference>
<reference evidence="2" key="1">
    <citation type="journal article" date="1998" name="Mol. Microbiol.">
        <title>Sequence and analysis of the 60 kb conjugative, bacteriocin-producing plasmid pMRC01 from Lactococcus lactis DPC3147.</title>
        <authorList>
            <person name="Dougherty B.A."/>
            <person name="Hill C."/>
            <person name="Weidman J.F."/>
            <person name="Richardson D.R."/>
            <person name="Venter J.C."/>
            <person name="Ross R.P."/>
        </authorList>
    </citation>
    <scope>NUCLEOTIDE SEQUENCE [LARGE SCALE GENOMIC DNA]</scope>
    <source>
        <strain evidence="2">DPC3147</strain>
        <plasmid evidence="2">pMRC01</plasmid>
    </source>
</reference>
<dbReference type="InterPro" id="IPR036291">
    <property type="entry name" value="NAD(P)-bd_dom_sf"/>
</dbReference>
<geneLocation type="plasmid" evidence="2">
    <name>pMRC01</name>
</geneLocation>
<accession>O87241</accession>
<dbReference type="InterPro" id="IPR011032">
    <property type="entry name" value="GroES-like_sf"/>
</dbReference>
<dbReference type="Gene3D" id="3.90.180.10">
    <property type="entry name" value="Medium-chain alcohol dehydrogenases, catalytic domain"/>
    <property type="match status" value="1"/>
</dbReference>
<dbReference type="InterPro" id="IPR052711">
    <property type="entry name" value="Zinc_ADH-like"/>
</dbReference>
<protein>
    <recommendedName>
        <fullName evidence="1">Alcohol dehydrogenase-like N-terminal domain-containing protein</fullName>
    </recommendedName>
</protein>
<dbReference type="AlphaFoldDB" id="O87241"/>
<gene>
    <name evidence="2" type="primary">ORF00040</name>
</gene>
<evidence type="ECO:0000313" key="2">
    <source>
        <dbReference type="EMBL" id="AAC56039.1"/>
    </source>
</evidence>
<dbReference type="PANTHER" id="PTHR45033:SF2">
    <property type="entry name" value="ZINC-TYPE ALCOHOL DEHYDROGENASE-LIKE PROTEIN C1773.06C"/>
    <property type="match status" value="1"/>
</dbReference>
<organism evidence="2">
    <name type="scientific">Lactococcus lactis</name>
    <dbReference type="NCBI Taxonomy" id="1358"/>
    <lineage>
        <taxon>Bacteria</taxon>
        <taxon>Bacillati</taxon>
        <taxon>Bacillota</taxon>
        <taxon>Bacilli</taxon>
        <taxon>Lactobacillales</taxon>
        <taxon>Streptococcaceae</taxon>
        <taxon>Lactococcus</taxon>
    </lineage>
</organism>
<keyword evidence="2" id="KW-0614">Plasmid</keyword>
<dbReference type="PIR" id="T43111">
    <property type="entry name" value="T43111"/>
</dbReference>
<dbReference type="Gene3D" id="3.40.50.720">
    <property type="entry name" value="NAD(P)-binding Rossmann-like Domain"/>
    <property type="match status" value="1"/>
</dbReference>